<dbReference type="EMBL" id="QBMN01000038">
    <property type="protein sequence ID" value="PZO42925.1"/>
    <property type="molecule type" value="Genomic_DNA"/>
</dbReference>
<name>A0A2W4Y7K0_9CYAN</name>
<reference evidence="1 2" key="2">
    <citation type="submission" date="2018-06" db="EMBL/GenBank/DDBJ databases">
        <title>Metagenomic assembly of (sub)arctic Cyanobacteria and their associated microbiome from non-axenic cultures.</title>
        <authorList>
            <person name="Baurain D."/>
        </authorList>
    </citation>
    <scope>NUCLEOTIDE SEQUENCE [LARGE SCALE GENOMIC DNA]</scope>
    <source>
        <strain evidence="1">ULC041bin1</strain>
    </source>
</reference>
<proteinExistence type="predicted"/>
<evidence type="ECO:0000313" key="2">
    <source>
        <dbReference type="Proteomes" id="UP000249081"/>
    </source>
</evidence>
<evidence type="ECO:0008006" key="3">
    <source>
        <dbReference type="Google" id="ProtNLM"/>
    </source>
</evidence>
<protein>
    <recommendedName>
        <fullName evidence="3">Phasin family protein</fullName>
    </recommendedName>
</protein>
<sequence>MAGFGDLVKKAFYLGVGVASYAGEKAGDTLKDFREQTQGIVNELVARGEITAEEAQRLVNEMVNRAQDTATSAGENLPQPRPIEILDDDVSIVSPAEAQTVALREQVAALRQELDTLKQKSSN</sequence>
<dbReference type="AlphaFoldDB" id="A0A2W4Y7K0"/>
<comment type="caution">
    <text evidence="1">The sequence shown here is derived from an EMBL/GenBank/DDBJ whole genome shotgun (WGS) entry which is preliminary data.</text>
</comment>
<accession>A0A2W4Y7K0</accession>
<dbReference type="Proteomes" id="UP000249081">
    <property type="component" value="Unassembled WGS sequence"/>
</dbReference>
<organism evidence="1 2">
    <name type="scientific">Shackletoniella antarctica</name>
    <dbReference type="NCBI Taxonomy" id="268115"/>
    <lineage>
        <taxon>Bacteria</taxon>
        <taxon>Bacillati</taxon>
        <taxon>Cyanobacteriota</taxon>
        <taxon>Cyanophyceae</taxon>
        <taxon>Oculatellales</taxon>
        <taxon>Oculatellaceae</taxon>
        <taxon>Shackletoniella</taxon>
    </lineage>
</organism>
<evidence type="ECO:0000313" key="1">
    <source>
        <dbReference type="EMBL" id="PZO42925.1"/>
    </source>
</evidence>
<reference evidence="2" key="1">
    <citation type="submission" date="2018-04" db="EMBL/GenBank/DDBJ databases">
        <authorList>
            <person name="Cornet L."/>
        </authorList>
    </citation>
    <scope>NUCLEOTIDE SEQUENCE [LARGE SCALE GENOMIC DNA]</scope>
</reference>
<gene>
    <name evidence="1" type="ORF">DCF17_07410</name>
</gene>